<evidence type="ECO:0000256" key="3">
    <source>
        <dbReference type="ARBA" id="ARBA00022553"/>
    </source>
</evidence>
<proteinExistence type="predicted"/>
<gene>
    <name evidence="9" type="ORF">DA73_0400008015</name>
</gene>
<dbReference type="RefSeq" id="WP_038072199.1">
    <property type="nucleotide sequence ID" value="NZ_JHEG04000001.1"/>
</dbReference>
<dbReference type="InterPro" id="IPR003594">
    <property type="entry name" value="HATPase_dom"/>
</dbReference>
<dbReference type="PRINTS" id="PR00344">
    <property type="entry name" value="BCTRLSENSOR"/>
</dbReference>
<dbReference type="Pfam" id="PF00069">
    <property type="entry name" value="Pkinase"/>
    <property type="match status" value="1"/>
</dbReference>
<dbReference type="SUPFAM" id="SSF55781">
    <property type="entry name" value="GAF domain-like"/>
    <property type="match status" value="1"/>
</dbReference>
<dbReference type="EMBL" id="JHEG04000001">
    <property type="protein sequence ID" value="KAF3885407.1"/>
    <property type="molecule type" value="Genomic_DNA"/>
</dbReference>
<accession>A0A8S9T053</accession>
<feature type="coiled-coil region" evidence="6">
    <location>
        <begin position="492"/>
        <end position="544"/>
    </location>
</feature>
<dbReference type="Gene3D" id="3.30.565.10">
    <property type="entry name" value="Histidine kinase-like ATPase, C-terminal domain"/>
    <property type="match status" value="1"/>
</dbReference>
<dbReference type="Pfam" id="PF01590">
    <property type="entry name" value="GAF"/>
    <property type="match status" value="1"/>
</dbReference>
<dbReference type="PANTHER" id="PTHR43065">
    <property type="entry name" value="SENSOR HISTIDINE KINASE"/>
    <property type="match status" value="1"/>
</dbReference>
<dbReference type="GO" id="GO:0000155">
    <property type="term" value="F:phosphorelay sensor kinase activity"/>
    <property type="evidence" value="ECO:0007669"/>
    <property type="project" value="InterPro"/>
</dbReference>
<dbReference type="InterPro" id="IPR008271">
    <property type="entry name" value="Ser/Thr_kinase_AS"/>
</dbReference>
<evidence type="ECO:0000256" key="4">
    <source>
        <dbReference type="ARBA" id="ARBA00022777"/>
    </source>
</evidence>
<evidence type="ECO:0000256" key="5">
    <source>
        <dbReference type="ARBA" id="ARBA00023012"/>
    </source>
</evidence>
<name>A0A8S9T053_9CYAN</name>
<dbReference type="InterPro" id="IPR003018">
    <property type="entry name" value="GAF"/>
</dbReference>
<dbReference type="InterPro" id="IPR036097">
    <property type="entry name" value="HisK_dim/P_sf"/>
</dbReference>
<keyword evidence="3" id="KW-0597">Phosphoprotein</keyword>
<evidence type="ECO:0000256" key="6">
    <source>
        <dbReference type="SAM" id="Coils"/>
    </source>
</evidence>
<evidence type="ECO:0000259" key="7">
    <source>
        <dbReference type="PROSITE" id="PS50011"/>
    </source>
</evidence>
<keyword evidence="4 9" id="KW-0808">Transferase</keyword>
<dbReference type="EC" id="2.7.13.3" evidence="2"/>
<dbReference type="SMART" id="SM00220">
    <property type="entry name" value="S_TKc"/>
    <property type="match status" value="1"/>
</dbReference>
<evidence type="ECO:0000256" key="2">
    <source>
        <dbReference type="ARBA" id="ARBA00012438"/>
    </source>
</evidence>
<keyword evidence="10" id="KW-1185">Reference proteome</keyword>
<dbReference type="GO" id="GO:0005524">
    <property type="term" value="F:ATP binding"/>
    <property type="evidence" value="ECO:0007669"/>
    <property type="project" value="InterPro"/>
</dbReference>
<dbReference type="SMART" id="SM00387">
    <property type="entry name" value="HATPase_c"/>
    <property type="match status" value="1"/>
</dbReference>
<dbReference type="CDD" id="cd00082">
    <property type="entry name" value="HisKA"/>
    <property type="match status" value="1"/>
</dbReference>
<dbReference type="InterPro" id="IPR005467">
    <property type="entry name" value="His_kinase_dom"/>
</dbReference>
<dbReference type="AlphaFoldDB" id="A0A8S9T053"/>
<dbReference type="InterPro" id="IPR003661">
    <property type="entry name" value="HisK_dim/P_dom"/>
</dbReference>
<dbReference type="PROSITE" id="PS00108">
    <property type="entry name" value="PROTEIN_KINASE_ST"/>
    <property type="match status" value="1"/>
</dbReference>
<reference evidence="9" key="2">
    <citation type="submission" date="2019-11" db="EMBL/GenBank/DDBJ databases">
        <title>Improved Assembly of Tolypothrix boutellei genome.</title>
        <authorList>
            <person name="Sarangi A.N."/>
            <person name="Mukherjee M."/>
            <person name="Ghosh S."/>
            <person name="Singh D."/>
            <person name="Das A."/>
            <person name="Kant S."/>
            <person name="Prusty A."/>
            <person name="Tripathy S."/>
        </authorList>
    </citation>
    <scope>NUCLEOTIDE SEQUENCE</scope>
    <source>
        <strain evidence="9">VB521301</strain>
    </source>
</reference>
<dbReference type="PANTHER" id="PTHR43065:SF50">
    <property type="entry name" value="HISTIDINE KINASE"/>
    <property type="match status" value="1"/>
</dbReference>
<dbReference type="Gene3D" id="1.10.287.130">
    <property type="match status" value="1"/>
</dbReference>
<dbReference type="InterPro" id="IPR011009">
    <property type="entry name" value="Kinase-like_dom_sf"/>
</dbReference>
<feature type="domain" description="Protein kinase" evidence="7">
    <location>
        <begin position="7"/>
        <end position="267"/>
    </location>
</feature>
<dbReference type="PROSITE" id="PS50109">
    <property type="entry name" value="HIS_KIN"/>
    <property type="match status" value="1"/>
</dbReference>
<evidence type="ECO:0000259" key="8">
    <source>
        <dbReference type="PROSITE" id="PS50109"/>
    </source>
</evidence>
<comment type="caution">
    <text evidence="9">The sequence shown here is derived from an EMBL/GenBank/DDBJ whole genome shotgun (WGS) entry which is preliminary data.</text>
</comment>
<protein>
    <recommendedName>
        <fullName evidence="2">histidine kinase</fullName>
        <ecNumber evidence="2">2.7.13.3</ecNumber>
    </recommendedName>
</protein>
<dbReference type="InterPro" id="IPR004358">
    <property type="entry name" value="Sig_transdc_His_kin-like_C"/>
</dbReference>
<reference evidence="9" key="1">
    <citation type="journal article" date="2015" name="Genome Announc.">
        <title>Draft Genome Sequence of Tolypothrix boutellei Strain VB521301.</title>
        <authorList>
            <person name="Chandrababunaidu M.M."/>
            <person name="Singh D."/>
            <person name="Sen D."/>
            <person name="Bhan S."/>
            <person name="Das S."/>
            <person name="Gupta A."/>
            <person name="Adhikary S.P."/>
            <person name="Tripathy S."/>
        </authorList>
    </citation>
    <scope>NUCLEOTIDE SEQUENCE</scope>
    <source>
        <strain evidence="9">VB521301</strain>
    </source>
</reference>
<dbReference type="SUPFAM" id="SSF56112">
    <property type="entry name" value="Protein kinase-like (PK-like)"/>
    <property type="match status" value="1"/>
</dbReference>
<dbReference type="Gene3D" id="1.10.510.10">
    <property type="entry name" value="Transferase(Phosphotransferase) domain 1"/>
    <property type="match status" value="1"/>
</dbReference>
<dbReference type="PROSITE" id="PS50011">
    <property type="entry name" value="PROTEIN_KINASE_DOM"/>
    <property type="match status" value="1"/>
</dbReference>
<feature type="domain" description="Histidine kinase" evidence="8">
    <location>
        <begin position="556"/>
        <end position="820"/>
    </location>
</feature>
<dbReference type="InterPro" id="IPR029016">
    <property type="entry name" value="GAF-like_dom_sf"/>
</dbReference>
<dbReference type="Proteomes" id="UP000029738">
    <property type="component" value="Unassembled WGS sequence"/>
</dbReference>
<keyword evidence="4 9" id="KW-0418">Kinase</keyword>
<dbReference type="SUPFAM" id="SSF47384">
    <property type="entry name" value="Homodimeric domain of signal transducing histidine kinase"/>
    <property type="match status" value="1"/>
</dbReference>
<evidence type="ECO:0000313" key="9">
    <source>
        <dbReference type="EMBL" id="KAF3885407.1"/>
    </source>
</evidence>
<dbReference type="SUPFAM" id="SSF55874">
    <property type="entry name" value="ATPase domain of HSP90 chaperone/DNA topoisomerase II/histidine kinase"/>
    <property type="match status" value="1"/>
</dbReference>
<keyword evidence="6" id="KW-0175">Coiled coil</keyword>
<keyword evidence="5" id="KW-0902">Two-component regulatory system</keyword>
<dbReference type="SMART" id="SM00388">
    <property type="entry name" value="HisKA"/>
    <property type="match status" value="1"/>
</dbReference>
<organism evidence="9 10">
    <name type="scientific">Tolypothrix bouteillei VB521301</name>
    <dbReference type="NCBI Taxonomy" id="1479485"/>
    <lineage>
        <taxon>Bacteria</taxon>
        <taxon>Bacillati</taxon>
        <taxon>Cyanobacteriota</taxon>
        <taxon>Cyanophyceae</taxon>
        <taxon>Nostocales</taxon>
        <taxon>Tolypothrichaceae</taxon>
        <taxon>Tolypothrix</taxon>
    </lineage>
</organism>
<dbReference type="Pfam" id="PF02518">
    <property type="entry name" value="HATPase_c"/>
    <property type="match status" value="1"/>
</dbReference>
<comment type="catalytic activity">
    <reaction evidence="1">
        <text>ATP + protein L-histidine = ADP + protein N-phospho-L-histidine.</text>
        <dbReference type="EC" id="2.7.13.3"/>
    </reaction>
</comment>
<dbReference type="Gene3D" id="3.30.450.40">
    <property type="match status" value="1"/>
</dbReference>
<dbReference type="CDD" id="cd14014">
    <property type="entry name" value="STKc_PknB_like"/>
    <property type="match status" value="1"/>
</dbReference>
<sequence length="832" mass="94917">MLKLSDYEILEKIHISSNTVIYKGYIIHNKKPVIIKTYNYQQPSLEEVNLLKHEYQITKDLNIEGIIKPYNLESYNNELALVLEYYEGQSIDRLIEQQKLELKEFLEIAIQLAQTLSELHANQIIHRDIKSSNILLNVETKQAKIIDFAIATRWSPENTNISSTNSLEGTLAYMSPEQTGRMNRQIDFRSDYYSLGVTFYEMLSGQLPFAATDPMELIHCHIAKKPVPPHELNSEIPEMVSEIIVKLLAKNPEDRYQSALGLKHDLEFCLNQLTTTGKVSHFTIGKQDLLSEQYTHQKLYNDELELNPTSARLPVTKTTKLTATEVIDAFDFSTVMKFSCAISEEIYLDKLLDKLMHILIENVGAQRGLLVLQRSGKLVLAAEGSLESEKSVLVPFIPIQENLDLPISIIKYVAQNQEILVFDNANQEHLCKNDPYIIKHQTQSILCLPIIYKNHLTGLLYLENTITQGAFTRDRLKVLSLLCTQVSISIENANLYSNLQSHSQELEEKNQALQESEAREREKARQLEATLQQLQNTQLQLIQNEKLCSLGQMVAGIAHEINNPVTFITANLSHASNYTKDLLHLINLYQFYYPKPVDEIKDEIEAMDLAFLQEDLPKMLKSLKVGADRIKEIIRNLRNFSRQDSTELTLQDIHEGIDTNLMILQHRLKAQPHRPAIEVIRDYSDLPMVQCYAGLLNQVFMNLLANAIDAVEDSFVIRHSSCLRDDEQMIHNTGLIHIRTEISDSDRVTIRIADNGSGMPEEVRCKLFSPFFTTKPIGKGTGIGLSISRQIIEEKHKGQLSCISSPGQGAEFIIEIPLRQQYEETQVNEMVF</sequence>
<dbReference type="InterPro" id="IPR036890">
    <property type="entry name" value="HATPase_C_sf"/>
</dbReference>
<dbReference type="InterPro" id="IPR000719">
    <property type="entry name" value="Prot_kinase_dom"/>
</dbReference>
<dbReference type="Gene3D" id="3.30.200.20">
    <property type="entry name" value="Phosphorylase Kinase, domain 1"/>
    <property type="match status" value="1"/>
</dbReference>
<evidence type="ECO:0000256" key="1">
    <source>
        <dbReference type="ARBA" id="ARBA00000085"/>
    </source>
</evidence>
<dbReference type="SMART" id="SM00065">
    <property type="entry name" value="GAF"/>
    <property type="match status" value="1"/>
</dbReference>
<evidence type="ECO:0000313" key="10">
    <source>
        <dbReference type="Proteomes" id="UP000029738"/>
    </source>
</evidence>